<dbReference type="AlphaFoldDB" id="G4MPL0"/>
<evidence type="ECO:0000313" key="2">
    <source>
        <dbReference type="EMBL" id="EHA56359.1"/>
    </source>
</evidence>
<evidence type="ECO:0000313" key="3">
    <source>
        <dbReference type="Proteomes" id="UP000009058"/>
    </source>
</evidence>
<dbReference type="KEGG" id="mgr:MGG_02207"/>
<name>G4MPL0_PYRO7</name>
<gene>
    <name evidence="2" type="ORF">MGG_02207</name>
</gene>
<protein>
    <submittedName>
        <fullName evidence="2">Uncharacterized protein</fullName>
    </submittedName>
</protein>
<dbReference type="HOGENOM" id="CLU_1970972_0_0_1"/>
<dbReference type="RefSeq" id="XP_003708971.1">
    <property type="nucleotide sequence ID" value="XM_003708923.1"/>
</dbReference>
<keyword evidence="1" id="KW-0732">Signal</keyword>
<dbReference type="OrthoDB" id="5233436at2759"/>
<reference key="2">
    <citation type="submission" date="2011-05" db="EMBL/GenBank/DDBJ databases">
        <title>The Genome Sequence of Magnaporthe oryzae 70-15.</title>
        <authorList>
            <consortium name="The Broad Institute Genome Sequencing Platform"/>
            <person name="Ma L.-J."/>
            <person name="Dead R."/>
            <person name="Young S.K."/>
            <person name="Zeng Q."/>
            <person name="Gargeya S."/>
            <person name="Fitzgerald M."/>
            <person name="Haas B."/>
            <person name="Abouelleil A."/>
            <person name="Alvarado L."/>
            <person name="Arachchi H.M."/>
            <person name="Berlin A."/>
            <person name="Brown A."/>
            <person name="Chapman S.B."/>
            <person name="Chen Z."/>
            <person name="Dunbar C."/>
            <person name="Freedman E."/>
            <person name="Gearin G."/>
            <person name="Gellesch M."/>
            <person name="Goldberg J."/>
            <person name="Griggs A."/>
            <person name="Gujja S."/>
            <person name="Heiman D."/>
            <person name="Howarth C."/>
            <person name="Larson L."/>
            <person name="Lui A."/>
            <person name="MacDonald P.J.P."/>
            <person name="Mehta T."/>
            <person name="Montmayeur A."/>
            <person name="Murphy C."/>
            <person name="Neiman D."/>
            <person name="Pearson M."/>
            <person name="Priest M."/>
            <person name="Roberts A."/>
            <person name="Saif S."/>
            <person name="Shea T."/>
            <person name="Shenoy N."/>
            <person name="Sisk P."/>
            <person name="Stolte C."/>
            <person name="Sykes S."/>
            <person name="Yandava C."/>
            <person name="Wortman J."/>
            <person name="Nusbaum C."/>
            <person name="Birren B."/>
        </authorList>
    </citation>
    <scope>NUCLEOTIDE SEQUENCE</scope>
    <source>
        <strain>70-15</strain>
    </source>
</reference>
<dbReference type="EMBL" id="CM001231">
    <property type="protein sequence ID" value="EHA56359.1"/>
    <property type="molecule type" value="Genomic_DNA"/>
</dbReference>
<dbReference type="InParanoid" id="G4MPL0"/>
<feature type="chain" id="PRO_5003465459" evidence="1">
    <location>
        <begin position="22"/>
        <end position="127"/>
    </location>
</feature>
<accession>G4MPL0</accession>
<dbReference type="Proteomes" id="UP000009058">
    <property type="component" value="Chromosome 1"/>
</dbReference>
<dbReference type="VEuPathDB" id="FungiDB:MGG_02207"/>
<feature type="signal peptide" evidence="1">
    <location>
        <begin position="1"/>
        <end position="21"/>
    </location>
</feature>
<keyword evidence="3" id="KW-1185">Reference proteome</keyword>
<dbReference type="GeneID" id="2681277"/>
<sequence length="127" mass="13937">MQFRSIFAIVIAATHTAPVLAGKKGDCFMGLYEAGGRNPNHIIGQETPDDSGIFELRRENGSVIQVKVKKCQLVAYWGWVPLGQELRVFPSVGYDAKRKTAPLPSLSPNRHSGQGLKVRGANTWIAF</sequence>
<reference evidence="2 3" key="1">
    <citation type="journal article" date="2005" name="Nature">
        <title>The genome sequence of the rice blast fungus Magnaporthe grisea.</title>
        <authorList>
            <person name="Dean R.A."/>
            <person name="Talbot N.J."/>
            <person name="Ebbole D.J."/>
            <person name="Farman M.L."/>
            <person name="Mitchell T.K."/>
            <person name="Orbach M.J."/>
            <person name="Thon M."/>
            <person name="Kulkarni R."/>
            <person name="Xu J.R."/>
            <person name="Pan H."/>
            <person name="Read N.D."/>
            <person name="Lee Y.H."/>
            <person name="Carbone I."/>
            <person name="Brown D."/>
            <person name="Oh Y.Y."/>
            <person name="Donofrio N."/>
            <person name="Jeong J.S."/>
            <person name="Soanes D.M."/>
            <person name="Djonovic S."/>
            <person name="Kolomiets E."/>
            <person name="Rehmeyer C."/>
            <person name="Li W."/>
            <person name="Harding M."/>
            <person name="Kim S."/>
            <person name="Lebrun M.H."/>
            <person name="Bohnert H."/>
            <person name="Coughlan S."/>
            <person name="Butler J."/>
            <person name="Calvo S."/>
            <person name="Ma L.J."/>
            <person name="Nicol R."/>
            <person name="Purcell S."/>
            <person name="Nusbaum C."/>
            <person name="Galagan J.E."/>
            <person name="Birren B.W."/>
        </authorList>
    </citation>
    <scope>NUCLEOTIDE SEQUENCE [LARGE SCALE GENOMIC DNA]</scope>
    <source>
        <strain evidence="3">70-15 / ATCC MYA-4617 / FGSC 8958</strain>
    </source>
</reference>
<proteinExistence type="predicted"/>
<organism evidence="2 3">
    <name type="scientific">Pyricularia oryzae (strain 70-15 / ATCC MYA-4617 / FGSC 8958)</name>
    <name type="common">Rice blast fungus</name>
    <name type="synonym">Magnaporthe oryzae</name>
    <dbReference type="NCBI Taxonomy" id="242507"/>
    <lineage>
        <taxon>Eukaryota</taxon>
        <taxon>Fungi</taxon>
        <taxon>Dikarya</taxon>
        <taxon>Ascomycota</taxon>
        <taxon>Pezizomycotina</taxon>
        <taxon>Sordariomycetes</taxon>
        <taxon>Sordariomycetidae</taxon>
        <taxon>Magnaporthales</taxon>
        <taxon>Pyriculariaceae</taxon>
        <taxon>Pyricularia</taxon>
    </lineage>
</organism>
<evidence type="ECO:0000256" key="1">
    <source>
        <dbReference type="SAM" id="SignalP"/>
    </source>
</evidence>